<organism evidence="1 2">
    <name type="scientific">Citrobacter phage SH4</name>
    <dbReference type="NCBI Taxonomy" id="1805467"/>
    <lineage>
        <taxon>Viruses</taxon>
        <taxon>Duplodnaviria</taxon>
        <taxon>Heunggongvirae</taxon>
        <taxon>Uroviricota</taxon>
        <taxon>Caudoviricetes</taxon>
        <taxon>Autographivirales</taxon>
        <taxon>Autotranscriptaviridae</taxon>
        <taxon>Studiervirinae</taxon>
        <taxon>Kayfunavirus</taxon>
        <taxon>Kayfunavirus SH4</taxon>
    </lineage>
</organism>
<name>A0A172JGG3_9CAUD</name>
<dbReference type="GeneID" id="29062674"/>
<dbReference type="Proteomes" id="UP000202940">
    <property type="component" value="Segment"/>
</dbReference>
<accession>A0A172JGG3</accession>
<gene>
    <name evidence="1" type="ORF">sh4_0020</name>
</gene>
<dbReference type="EMBL" id="KU687350">
    <property type="protein sequence ID" value="AMR59576.1"/>
    <property type="molecule type" value="Genomic_DNA"/>
</dbReference>
<evidence type="ECO:0000313" key="1">
    <source>
        <dbReference type="EMBL" id="AMR59576.1"/>
    </source>
</evidence>
<dbReference type="RefSeq" id="YP_009279748.1">
    <property type="nucleotide sequence ID" value="NC_031018.1"/>
</dbReference>
<reference evidence="1 2" key="1">
    <citation type="submission" date="2016-02" db="EMBL/GenBank/DDBJ databases">
        <title>Characterization of five Podoviridae phages infecting Citrobacter freundii.</title>
        <authorList>
            <person name="Hamdi S."/>
            <person name="Rousseau G.M."/>
            <person name="Labrie S.J."/>
            <person name="Saied Kourda R."/>
            <person name="Tremblay D.M."/>
            <person name="Moineau S."/>
            <person name="Ben Slama K."/>
        </authorList>
    </citation>
    <scope>NUCLEOTIDE SEQUENCE [LARGE SCALE GENOMIC DNA]</scope>
</reference>
<proteinExistence type="predicted"/>
<evidence type="ECO:0000313" key="2">
    <source>
        <dbReference type="Proteomes" id="UP000202940"/>
    </source>
</evidence>
<keyword evidence="2" id="KW-1185">Reference proteome</keyword>
<dbReference type="KEGG" id="vg:29062674"/>
<sequence>MIKFIEFLGRLVVRGYARAASVERKVASAAAKGAEAAAAEADSLRIKSLDAGLRAKGLDKKAEQLKGFFS</sequence>
<protein>
    <submittedName>
        <fullName evidence="1">Uncharacterized protein</fullName>
    </submittedName>
</protein>